<sequence>IRYFKNKAFAILGEADFELHKCRHSNKPALESEASREQEDVEQSYAKEKIGVKPDTSGAGPAATVYSVVQQLFGTKPCMQLSPLWQQGPIYIRAIKKLRLSESSNDVEDEDDKDTEEPE</sequence>
<name>A0ABN8RR99_9CNID</name>
<organism evidence="2 3">
    <name type="scientific">Porites evermanni</name>
    <dbReference type="NCBI Taxonomy" id="104178"/>
    <lineage>
        <taxon>Eukaryota</taxon>
        <taxon>Metazoa</taxon>
        <taxon>Cnidaria</taxon>
        <taxon>Anthozoa</taxon>
        <taxon>Hexacorallia</taxon>
        <taxon>Scleractinia</taxon>
        <taxon>Fungiina</taxon>
        <taxon>Poritidae</taxon>
        <taxon>Porites</taxon>
    </lineage>
</organism>
<proteinExistence type="predicted"/>
<keyword evidence="3" id="KW-1185">Reference proteome</keyword>
<feature type="region of interest" description="Disordered" evidence="1">
    <location>
        <begin position="27"/>
        <end position="59"/>
    </location>
</feature>
<reference evidence="2 3" key="1">
    <citation type="submission" date="2022-05" db="EMBL/GenBank/DDBJ databases">
        <authorList>
            <consortium name="Genoscope - CEA"/>
            <person name="William W."/>
        </authorList>
    </citation>
    <scope>NUCLEOTIDE SEQUENCE [LARGE SCALE GENOMIC DNA]</scope>
</reference>
<evidence type="ECO:0000313" key="3">
    <source>
        <dbReference type="Proteomes" id="UP001159427"/>
    </source>
</evidence>
<feature type="non-terminal residue" evidence="2">
    <location>
        <position position="119"/>
    </location>
</feature>
<protein>
    <submittedName>
        <fullName evidence="2">Uncharacterized protein</fullName>
    </submittedName>
</protein>
<accession>A0ABN8RR99</accession>
<feature type="non-terminal residue" evidence="2">
    <location>
        <position position="1"/>
    </location>
</feature>
<comment type="caution">
    <text evidence="2">The sequence shown here is derived from an EMBL/GenBank/DDBJ whole genome shotgun (WGS) entry which is preliminary data.</text>
</comment>
<evidence type="ECO:0000256" key="1">
    <source>
        <dbReference type="SAM" id="MobiDB-lite"/>
    </source>
</evidence>
<gene>
    <name evidence="2" type="ORF">PEVE_00013979</name>
</gene>
<evidence type="ECO:0000313" key="2">
    <source>
        <dbReference type="EMBL" id="CAH3182010.1"/>
    </source>
</evidence>
<dbReference type="Proteomes" id="UP001159427">
    <property type="component" value="Unassembled WGS sequence"/>
</dbReference>
<dbReference type="EMBL" id="CALNXI010002041">
    <property type="protein sequence ID" value="CAH3182010.1"/>
    <property type="molecule type" value="Genomic_DNA"/>
</dbReference>